<dbReference type="GO" id="GO:0003964">
    <property type="term" value="F:RNA-directed DNA polymerase activity"/>
    <property type="evidence" value="ECO:0007669"/>
    <property type="project" value="UniProtKB-KW"/>
</dbReference>
<dbReference type="GO" id="GO:0004519">
    <property type="term" value="F:endonuclease activity"/>
    <property type="evidence" value="ECO:0007669"/>
    <property type="project" value="UniProtKB-KW"/>
</dbReference>
<name>A0A388JV44_CHABU</name>
<dbReference type="InterPro" id="IPR043128">
    <property type="entry name" value="Rev_trsase/Diguanyl_cyclase"/>
</dbReference>
<dbReference type="Pfam" id="PF00098">
    <property type="entry name" value="zf-CCHC"/>
    <property type="match status" value="1"/>
</dbReference>
<dbReference type="Pfam" id="PF17917">
    <property type="entry name" value="RT_RNaseH"/>
    <property type="match status" value="1"/>
</dbReference>
<dbReference type="Proteomes" id="UP000265515">
    <property type="component" value="Unassembled WGS sequence"/>
</dbReference>
<feature type="compositionally biased region" description="Basic and acidic residues" evidence="8">
    <location>
        <begin position="677"/>
        <end position="687"/>
    </location>
</feature>
<reference evidence="10 11" key="1">
    <citation type="journal article" date="2018" name="Cell">
        <title>The Chara Genome: Secondary Complexity and Implications for Plant Terrestrialization.</title>
        <authorList>
            <person name="Nishiyama T."/>
            <person name="Sakayama H."/>
            <person name="Vries J.D."/>
            <person name="Buschmann H."/>
            <person name="Saint-Marcoux D."/>
            <person name="Ullrich K.K."/>
            <person name="Haas F.B."/>
            <person name="Vanderstraeten L."/>
            <person name="Becker D."/>
            <person name="Lang D."/>
            <person name="Vosolsobe S."/>
            <person name="Rombauts S."/>
            <person name="Wilhelmsson P.K.I."/>
            <person name="Janitza P."/>
            <person name="Kern R."/>
            <person name="Heyl A."/>
            <person name="Rumpler F."/>
            <person name="Villalobos L.I.A.C."/>
            <person name="Clay J.M."/>
            <person name="Skokan R."/>
            <person name="Toyoda A."/>
            <person name="Suzuki Y."/>
            <person name="Kagoshima H."/>
            <person name="Schijlen E."/>
            <person name="Tajeshwar N."/>
            <person name="Catarino B."/>
            <person name="Hetherington A.J."/>
            <person name="Saltykova A."/>
            <person name="Bonnot C."/>
            <person name="Breuninger H."/>
            <person name="Symeonidi A."/>
            <person name="Radhakrishnan G.V."/>
            <person name="Van Nieuwerburgh F."/>
            <person name="Deforce D."/>
            <person name="Chang C."/>
            <person name="Karol K.G."/>
            <person name="Hedrich R."/>
            <person name="Ulvskov P."/>
            <person name="Glockner G."/>
            <person name="Delwiche C.F."/>
            <person name="Petrasek J."/>
            <person name="Van de Peer Y."/>
            <person name="Friml J."/>
            <person name="Beilby M."/>
            <person name="Dolan L."/>
            <person name="Kohara Y."/>
            <person name="Sugano S."/>
            <person name="Fujiyama A."/>
            <person name="Delaux P.-M."/>
            <person name="Quint M."/>
            <person name="TheiBen G."/>
            <person name="Hagemann M."/>
            <person name="Harholt J."/>
            <person name="Dunand C."/>
            <person name="Zachgo S."/>
            <person name="Langdale J."/>
            <person name="Maumus F."/>
            <person name="Straeten D.V.D."/>
            <person name="Gould S.B."/>
            <person name="Rensing S.A."/>
        </authorList>
    </citation>
    <scope>NUCLEOTIDE SEQUENCE [LARGE SCALE GENOMIC DNA]</scope>
    <source>
        <strain evidence="10 11">S276</strain>
    </source>
</reference>
<dbReference type="GO" id="GO:0003676">
    <property type="term" value="F:nucleic acid binding"/>
    <property type="evidence" value="ECO:0007669"/>
    <property type="project" value="InterPro"/>
</dbReference>
<dbReference type="SUPFAM" id="SSF56672">
    <property type="entry name" value="DNA/RNA polymerases"/>
    <property type="match status" value="1"/>
</dbReference>
<keyword evidence="4" id="KW-0255">Endonuclease</keyword>
<dbReference type="SMART" id="SM00343">
    <property type="entry name" value="ZnF_C2HC"/>
    <property type="match status" value="1"/>
</dbReference>
<organism evidence="10 11">
    <name type="scientific">Chara braunii</name>
    <name type="common">Braun's stonewort</name>
    <dbReference type="NCBI Taxonomy" id="69332"/>
    <lineage>
        <taxon>Eukaryota</taxon>
        <taxon>Viridiplantae</taxon>
        <taxon>Streptophyta</taxon>
        <taxon>Charophyceae</taxon>
        <taxon>Charales</taxon>
        <taxon>Characeae</taxon>
        <taxon>Chara</taxon>
    </lineage>
</organism>
<keyword evidence="7" id="KW-0863">Zinc-finger</keyword>
<dbReference type="SUPFAM" id="SSF57756">
    <property type="entry name" value="Retrovirus zinc finger-like domains"/>
    <property type="match status" value="1"/>
</dbReference>
<evidence type="ECO:0000256" key="3">
    <source>
        <dbReference type="ARBA" id="ARBA00022722"/>
    </source>
</evidence>
<evidence type="ECO:0000256" key="4">
    <source>
        <dbReference type="ARBA" id="ARBA00022759"/>
    </source>
</evidence>
<dbReference type="CDD" id="cd09274">
    <property type="entry name" value="RNase_HI_RT_Ty3"/>
    <property type="match status" value="1"/>
</dbReference>
<evidence type="ECO:0000256" key="1">
    <source>
        <dbReference type="ARBA" id="ARBA00022679"/>
    </source>
</evidence>
<evidence type="ECO:0000259" key="9">
    <source>
        <dbReference type="PROSITE" id="PS50158"/>
    </source>
</evidence>
<dbReference type="PANTHER" id="PTHR37984:SF5">
    <property type="entry name" value="PROTEIN NYNRIN-LIKE"/>
    <property type="match status" value="1"/>
</dbReference>
<dbReference type="FunFam" id="3.30.70.270:FF:000020">
    <property type="entry name" value="Transposon Tf2-6 polyprotein-like Protein"/>
    <property type="match status" value="1"/>
</dbReference>
<keyword evidence="2" id="KW-0548">Nucleotidyltransferase</keyword>
<keyword evidence="7" id="KW-0479">Metal-binding</keyword>
<feature type="compositionally biased region" description="Basic and acidic residues" evidence="8">
    <location>
        <begin position="706"/>
        <end position="717"/>
    </location>
</feature>
<dbReference type="InterPro" id="IPR043502">
    <property type="entry name" value="DNA/RNA_pol_sf"/>
</dbReference>
<dbReference type="GO" id="GO:0008270">
    <property type="term" value="F:zinc ion binding"/>
    <property type="evidence" value="ECO:0007669"/>
    <property type="project" value="UniProtKB-KW"/>
</dbReference>
<dbReference type="PROSITE" id="PS50158">
    <property type="entry name" value="ZF_CCHC"/>
    <property type="match status" value="1"/>
</dbReference>
<evidence type="ECO:0000256" key="8">
    <source>
        <dbReference type="SAM" id="MobiDB-lite"/>
    </source>
</evidence>
<keyword evidence="1" id="KW-0808">Transferase</keyword>
<feature type="compositionally biased region" description="Acidic residues" evidence="8">
    <location>
        <begin position="617"/>
        <end position="633"/>
    </location>
</feature>
<dbReference type="InterPro" id="IPR041373">
    <property type="entry name" value="RT_RNaseH"/>
</dbReference>
<gene>
    <name evidence="10" type="ORF">CBR_g22379</name>
</gene>
<dbReference type="InterPro" id="IPR001878">
    <property type="entry name" value="Znf_CCHC"/>
</dbReference>
<keyword evidence="7" id="KW-0862">Zinc</keyword>
<dbReference type="InterPro" id="IPR036875">
    <property type="entry name" value="Znf_CCHC_sf"/>
</dbReference>
<evidence type="ECO:0000256" key="5">
    <source>
        <dbReference type="ARBA" id="ARBA00022801"/>
    </source>
</evidence>
<dbReference type="InterPro" id="IPR050951">
    <property type="entry name" value="Retrovirus_Pol_polyprotein"/>
</dbReference>
<evidence type="ECO:0000256" key="2">
    <source>
        <dbReference type="ARBA" id="ARBA00022695"/>
    </source>
</evidence>
<accession>A0A388JV44</accession>
<sequence length="766" mass="84904">MSRLIKPNPTPARTAPASFPLLPTPPAQGYAPQFPHLANPAGKIECFNCKQPEHFARDCPQPKRNQPPPAVAPVALNQGRVAASMDTAQGGELVAYAPEQPSPSTTMASTSGASSSDAADVVDPLEYLHLAGMVGAIRSAPDDLEWVDRESNPGPQFRSGEIDMLRALKQLDIRVLIPVSIINYCVIVYMDDILVYSSSYEGHVQHIEWAPHALRDAGFKVALEKCQFFLTTISFLGHVVTDKGLQPEPQKVAAVRDAPVPTTVTQVRDFLGLASYYRRFIKGFATIAGPLTNLLRKDQSLIWTPECDQAFSKLKAAFISALVLIRPDPKKSFVIITDWQPEAISAILAQVGPSGLESVVEYASKSVPACKRNYAAPTGECYAALWGINHFRAYLYGRKFTLVTDHEPLLAMKKSKDYSGMIGRWATVLQSMDFDIHHPKHERHGNADGLTRLHRPEKVPKSEEVIPWNEPEQEIGLRYGQVEILSKPVQVTWTQTSEHPAWIENPELLIIQAWRTNVEGDLLGFLFGSVQPGRRQLIAQELIAPIVQLADDLSPDIYSQSDDNPAPHVLERSLDPYLQWTACLEEPRDEDTLPSRQEYLKPYDIIPHAFYPRAEEVDIDDDDEEDEDEETSEEGSYSEYSEGKLSEGEEEEEETGSEWEALPEEATRTGTEAEDPEAARKREEIATGKRQLKFASEASLRIGNDPTRDPEPPKAEDGDPAAATSSTARRRRSRSPSSPSPTRPSIRPRTDAGDRPSSSDTIPLTP</sequence>
<dbReference type="GO" id="GO:0016787">
    <property type="term" value="F:hydrolase activity"/>
    <property type="evidence" value="ECO:0007669"/>
    <property type="project" value="UniProtKB-KW"/>
</dbReference>
<feature type="compositionally biased region" description="Acidic residues" evidence="8">
    <location>
        <begin position="648"/>
        <end position="663"/>
    </location>
</feature>
<dbReference type="InterPro" id="IPR000477">
    <property type="entry name" value="RT_dom"/>
</dbReference>
<evidence type="ECO:0000256" key="6">
    <source>
        <dbReference type="ARBA" id="ARBA00022918"/>
    </source>
</evidence>
<dbReference type="AlphaFoldDB" id="A0A388JV44"/>
<dbReference type="EMBL" id="BFEA01000021">
    <property type="protein sequence ID" value="GBG61582.1"/>
    <property type="molecule type" value="Genomic_DNA"/>
</dbReference>
<dbReference type="Pfam" id="PF00078">
    <property type="entry name" value="RVT_1"/>
    <property type="match status" value="1"/>
</dbReference>
<protein>
    <recommendedName>
        <fullName evidence="9">CCHC-type domain-containing protein</fullName>
    </recommendedName>
</protein>
<keyword evidence="6" id="KW-0695">RNA-directed DNA polymerase</keyword>
<feature type="domain" description="CCHC-type" evidence="9">
    <location>
        <begin position="46"/>
        <end position="61"/>
    </location>
</feature>
<keyword evidence="3" id="KW-0540">Nuclease</keyword>
<feature type="region of interest" description="Disordered" evidence="8">
    <location>
        <begin position="611"/>
        <end position="766"/>
    </location>
</feature>
<feature type="compositionally biased region" description="Polar residues" evidence="8">
    <location>
        <begin position="756"/>
        <end position="766"/>
    </location>
</feature>
<dbReference type="PANTHER" id="PTHR37984">
    <property type="entry name" value="PROTEIN CBG26694"/>
    <property type="match status" value="1"/>
</dbReference>
<evidence type="ECO:0000256" key="7">
    <source>
        <dbReference type="PROSITE-ProRule" id="PRU00047"/>
    </source>
</evidence>
<evidence type="ECO:0000313" key="11">
    <source>
        <dbReference type="Proteomes" id="UP000265515"/>
    </source>
</evidence>
<comment type="caution">
    <text evidence="10">The sequence shown here is derived from an EMBL/GenBank/DDBJ whole genome shotgun (WGS) entry which is preliminary data.</text>
</comment>
<dbReference type="Gene3D" id="3.30.70.270">
    <property type="match status" value="2"/>
</dbReference>
<proteinExistence type="predicted"/>
<keyword evidence="5" id="KW-0378">Hydrolase</keyword>
<keyword evidence="11" id="KW-1185">Reference proteome</keyword>
<dbReference type="Gramene" id="GBG61582">
    <property type="protein sequence ID" value="GBG61582"/>
    <property type="gene ID" value="CBR_g22379"/>
</dbReference>
<dbReference type="Gene3D" id="4.10.60.10">
    <property type="entry name" value="Zinc finger, CCHC-type"/>
    <property type="match status" value="1"/>
</dbReference>
<evidence type="ECO:0000313" key="10">
    <source>
        <dbReference type="EMBL" id="GBG61582.1"/>
    </source>
</evidence>